<protein>
    <submittedName>
        <fullName evidence="2">SDR family oxidoreductase</fullName>
    </submittedName>
</protein>
<dbReference type="Pfam" id="PF05368">
    <property type="entry name" value="NmrA"/>
    <property type="match status" value="1"/>
</dbReference>
<dbReference type="PANTHER" id="PTHR43162">
    <property type="match status" value="1"/>
</dbReference>
<dbReference type="InterPro" id="IPR008030">
    <property type="entry name" value="NmrA-like"/>
</dbReference>
<dbReference type="OrthoDB" id="154676at2"/>
<accession>A0A4P6JLL4</accession>
<dbReference type="SUPFAM" id="SSF51735">
    <property type="entry name" value="NAD(P)-binding Rossmann-fold domains"/>
    <property type="match status" value="1"/>
</dbReference>
<name>A0A4P6JLL4_KTERU</name>
<evidence type="ECO:0000313" key="3">
    <source>
        <dbReference type="Proteomes" id="UP000290365"/>
    </source>
</evidence>
<dbReference type="Gene3D" id="3.90.25.10">
    <property type="entry name" value="UDP-galactose 4-epimerase, domain 1"/>
    <property type="match status" value="1"/>
</dbReference>
<dbReference type="InterPro" id="IPR036291">
    <property type="entry name" value="NAD(P)-bd_dom_sf"/>
</dbReference>
<dbReference type="PANTHER" id="PTHR43162:SF1">
    <property type="entry name" value="PRESTALK A DIFFERENTIATION PROTEIN A"/>
    <property type="match status" value="1"/>
</dbReference>
<dbReference type="AlphaFoldDB" id="A0A4P6JLL4"/>
<dbReference type="CDD" id="cd05269">
    <property type="entry name" value="TMR_SDR_a"/>
    <property type="match status" value="1"/>
</dbReference>
<evidence type="ECO:0000259" key="1">
    <source>
        <dbReference type="Pfam" id="PF05368"/>
    </source>
</evidence>
<evidence type="ECO:0000313" key="2">
    <source>
        <dbReference type="EMBL" id="QBD76095.1"/>
    </source>
</evidence>
<proteinExistence type="predicted"/>
<dbReference type="EMBL" id="CP035758">
    <property type="protein sequence ID" value="QBD76095.1"/>
    <property type="molecule type" value="Genomic_DNA"/>
</dbReference>
<reference evidence="2 3" key="1">
    <citation type="submission" date="2019-01" db="EMBL/GenBank/DDBJ databases">
        <title>Ktedonosporobacter rubrisoli SCAWS-G2.</title>
        <authorList>
            <person name="Huang Y."/>
            <person name="Yan B."/>
        </authorList>
    </citation>
    <scope>NUCLEOTIDE SEQUENCE [LARGE SCALE GENOMIC DNA]</scope>
    <source>
        <strain evidence="2 3">SCAWS-G2</strain>
    </source>
</reference>
<keyword evidence="3" id="KW-1185">Reference proteome</keyword>
<organism evidence="2 3">
    <name type="scientific">Ktedonosporobacter rubrisoli</name>
    <dbReference type="NCBI Taxonomy" id="2509675"/>
    <lineage>
        <taxon>Bacteria</taxon>
        <taxon>Bacillati</taxon>
        <taxon>Chloroflexota</taxon>
        <taxon>Ktedonobacteria</taxon>
        <taxon>Ktedonobacterales</taxon>
        <taxon>Ktedonosporobacteraceae</taxon>
        <taxon>Ktedonosporobacter</taxon>
    </lineage>
</organism>
<dbReference type="InterPro" id="IPR051604">
    <property type="entry name" value="Ergot_Alk_Oxidoreductase"/>
</dbReference>
<gene>
    <name evidence="2" type="ORF">EPA93_08770</name>
</gene>
<dbReference type="Proteomes" id="UP000290365">
    <property type="component" value="Chromosome"/>
</dbReference>
<dbReference type="Gene3D" id="3.40.50.720">
    <property type="entry name" value="NAD(P)-binding Rossmann-like Domain"/>
    <property type="match status" value="1"/>
</dbReference>
<sequence length="295" mass="32193">MSASGFGGDDLSQSKISSAPILVLGASGTIGRSLVQFLYEAGQPVRAGFHARPLRLAGVEDVAIDVLTGAGMAEALQGVEKLFLLTGDSADQAQAELRIVDMAQRAEVKHIVKLSAFGAEEDAYMIGRFHRAVEQVIEQSGMSYTFLRPNCFMQNFVFYYGNAIRSARNVRLPRGDAPMAFVDTRDIARVAYHTLTDPSHTNKAYELSGPEALSYAQATALLSRALGESITYTSLSEEEARAGMAPGEHLERFLDLYRFYRSGRAGRVTTAVQDVTGQPASSFETFAREYVDQLR</sequence>
<dbReference type="KEGG" id="kbs:EPA93_08770"/>
<feature type="domain" description="NmrA-like" evidence="1">
    <location>
        <begin position="20"/>
        <end position="261"/>
    </location>
</feature>